<feature type="active site" description="Nucleophile" evidence="6">
    <location>
        <position position="221"/>
    </location>
</feature>
<evidence type="ECO:0000313" key="10">
    <source>
        <dbReference type="Proteomes" id="UP001442494"/>
    </source>
</evidence>
<keyword evidence="10" id="KW-1185">Reference proteome</keyword>
<feature type="domain" description="L,D-TPase catalytic" evidence="8">
    <location>
        <begin position="62"/>
        <end position="247"/>
    </location>
</feature>
<dbReference type="InterPro" id="IPR038063">
    <property type="entry name" value="Transpep_catalytic_dom"/>
</dbReference>
<reference evidence="9 10" key="1">
    <citation type="submission" date="2022-04" db="EMBL/GenBank/DDBJ databases">
        <title>Positive selection, recombination, and allopatry shape intraspecific diversity of widespread and dominant cyanobacteria.</title>
        <authorList>
            <person name="Wei J."/>
            <person name="Shu W."/>
            <person name="Hu C."/>
        </authorList>
    </citation>
    <scope>NUCLEOTIDE SEQUENCE [LARGE SCALE GENOMIC DNA]</scope>
    <source>
        <strain evidence="9 10">GB2-A5</strain>
    </source>
</reference>
<evidence type="ECO:0000259" key="8">
    <source>
        <dbReference type="PROSITE" id="PS52029"/>
    </source>
</evidence>
<evidence type="ECO:0000256" key="4">
    <source>
        <dbReference type="ARBA" id="ARBA00022984"/>
    </source>
</evidence>
<evidence type="ECO:0000256" key="5">
    <source>
        <dbReference type="ARBA" id="ARBA00023316"/>
    </source>
</evidence>
<name>A0ABV0JKA0_9CYAN</name>
<sequence>MFTTSRLISNWLLVALPIALCACTSSDAVVPTPKNVIEAKPQSSPPSVNNADKLNSIQEERYSLLIHRVDKRLEVRNNQSVPIYKATIGIGKGGLKDKQNMNDFVTPTGEMSVDLILYKKSEYNQISQDNVKRFVKVTQYRNLVNPQQGLAQLFKNMSSLDFDGNGSPDGAYGNGYIGLTSTTSITGPKMSTFQGTPYWFSIALHGTPNPENIGQANSGGCIHLDSNTLQQLIEKGWVKLGTKVTVVD</sequence>
<comment type="caution">
    <text evidence="9">The sequence shown here is derived from an EMBL/GenBank/DDBJ whole genome shotgun (WGS) entry which is preliminary data.</text>
</comment>
<feature type="chain" id="PRO_5047300437" evidence="7">
    <location>
        <begin position="29"/>
        <end position="248"/>
    </location>
</feature>
<comment type="pathway">
    <text evidence="1 6">Cell wall biogenesis; peptidoglycan biosynthesis.</text>
</comment>
<evidence type="ECO:0000256" key="3">
    <source>
        <dbReference type="ARBA" id="ARBA00022960"/>
    </source>
</evidence>
<keyword evidence="4 6" id="KW-0573">Peptidoglycan synthesis</keyword>
<dbReference type="RefSeq" id="WP_190427731.1">
    <property type="nucleotide sequence ID" value="NZ_JAMPKK010000002.1"/>
</dbReference>
<dbReference type="SUPFAM" id="SSF141523">
    <property type="entry name" value="L,D-transpeptidase catalytic domain-like"/>
    <property type="match status" value="1"/>
</dbReference>
<evidence type="ECO:0000256" key="6">
    <source>
        <dbReference type="PROSITE-ProRule" id="PRU01373"/>
    </source>
</evidence>
<dbReference type="CDD" id="cd16913">
    <property type="entry name" value="YkuD_like"/>
    <property type="match status" value="1"/>
</dbReference>
<dbReference type="Proteomes" id="UP001442494">
    <property type="component" value="Unassembled WGS sequence"/>
</dbReference>
<dbReference type="InterPro" id="IPR005490">
    <property type="entry name" value="LD_TPept_cat_dom"/>
</dbReference>
<gene>
    <name evidence="9" type="ORF">NDI37_01325</name>
</gene>
<accession>A0ABV0JKA0</accession>
<feature type="signal peptide" evidence="7">
    <location>
        <begin position="1"/>
        <end position="28"/>
    </location>
</feature>
<keyword evidence="7" id="KW-0732">Signal</keyword>
<dbReference type="PROSITE" id="PS52029">
    <property type="entry name" value="LD_TPASE"/>
    <property type="match status" value="1"/>
</dbReference>
<evidence type="ECO:0000256" key="7">
    <source>
        <dbReference type="SAM" id="SignalP"/>
    </source>
</evidence>
<dbReference type="Pfam" id="PF03734">
    <property type="entry name" value="YkuD"/>
    <property type="match status" value="1"/>
</dbReference>
<dbReference type="Gene3D" id="2.40.440.10">
    <property type="entry name" value="L,D-transpeptidase catalytic domain-like"/>
    <property type="match status" value="1"/>
</dbReference>
<dbReference type="EMBL" id="JAMPKK010000002">
    <property type="protein sequence ID" value="MEP0863107.1"/>
    <property type="molecule type" value="Genomic_DNA"/>
</dbReference>
<evidence type="ECO:0000256" key="1">
    <source>
        <dbReference type="ARBA" id="ARBA00004752"/>
    </source>
</evidence>
<keyword evidence="3 6" id="KW-0133">Cell shape</keyword>
<keyword evidence="2" id="KW-0808">Transferase</keyword>
<dbReference type="PROSITE" id="PS51257">
    <property type="entry name" value="PROKAR_LIPOPROTEIN"/>
    <property type="match status" value="1"/>
</dbReference>
<evidence type="ECO:0000256" key="2">
    <source>
        <dbReference type="ARBA" id="ARBA00022679"/>
    </source>
</evidence>
<keyword evidence="5 6" id="KW-0961">Cell wall biogenesis/degradation</keyword>
<feature type="active site" description="Proton donor/acceptor" evidence="6">
    <location>
        <position position="205"/>
    </location>
</feature>
<evidence type="ECO:0000313" key="9">
    <source>
        <dbReference type="EMBL" id="MEP0863107.1"/>
    </source>
</evidence>
<protein>
    <submittedName>
        <fullName evidence="9">L,D-transpeptidase</fullName>
    </submittedName>
</protein>
<organism evidence="9 10">
    <name type="scientific">Funiculus sociatus GB2-A5</name>
    <dbReference type="NCBI Taxonomy" id="2933946"/>
    <lineage>
        <taxon>Bacteria</taxon>
        <taxon>Bacillati</taxon>
        <taxon>Cyanobacteriota</taxon>
        <taxon>Cyanophyceae</taxon>
        <taxon>Coleofasciculales</taxon>
        <taxon>Coleofasciculaceae</taxon>
        <taxon>Funiculus</taxon>
    </lineage>
</organism>
<proteinExistence type="predicted"/>